<feature type="signal peptide" evidence="1">
    <location>
        <begin position="1"/>
        <end position="21"/>
    </location>
</feature>
<reference evidence="2" key="2">
    <citation type="journal article" date="2021" name="Microbiome">
        <title>Successional dynamics and alternative stable states in a saline activated sludge microbial community over 9 years.</title>
        <authorList>
            <person name="Wang Y."/>
            <person name="Ye J."/>
            <person name="Ju F."/>
            <person name="Liu L."/>
            <person name="Boyd J.A."/>
            <person name="Deng Y."/>
            <person name="Parks D.H."/>
            <person name="Jiang X."/>
            <person name="Yin X."/>
            <person name="Woodcroft B.J."/>
            <person name="Tyson G.W."/>
            <person name="Hugenholtz P."/>
            <person name="Polz M.F."/>
            <person name="Zhang T."/>
        </authorList>
    </citation>
    <scope>NUCLEOTIDE SEQUENCE</scope>
    <source>
        <strain evidence="2">HKST-UBA01</strain>
    </source>
</reference>
<proteinExistence type="predicted"/>
<evidence type="ECO:0008006" key="4">
    <source>
        <dbReference type="Google" id="ProtNLM"/>
    </source>
</evidence>
<name>A0A956M1E2_UNCEI</name>
<comment type="caution">
    <text evidence="2">The sequence shown here is derived from an EMBL/GenBank/DDBJ whole genome shotgun (WGS) entry which is preliminary data.</text>
</comment>
<reference evidence="2" key="1">
    <citation type="submission" date="2020-04" db="EMBL/GenBank/DDBJ databases">
        <authorList>
            <person name="Zhang T."/>
        </authorList>
    </citation>
    <scope>NUCLEOTIDE SEQUENCE</scope>
    <source>
        <strain evidence="2">HKST-UBA01</strain>
    </source>
</reference>
<dbReference type="Proteomes" id="UP000697710">
    <property type="component" value="Unassembled WGS sequence"/>
</dbReference>
<gene>
    <name evidence="2" type="ORF">KC729_13965</name>
</gene>
<dbReference type="EMBL" id="JAGQHR010000477">
    <property type="protein sequence ID" value="MCA9728792.1"/>
    <property type="molecule type" value="Genomic_DNA"/>
</dbReference>
<evidence type="ECO:0000313" key="2">
    <source>
        <dbReference type="EMBL" id="MCA9728792.1"/>
    </source>
</evidence>
<keyword evidence="1" id="KW-0732">Signal</keyword>
<protein>
    <recommendedName>
        <fullName evidence="4">PEP-CTERM sorting domain-containing protein</fullName>
    </recommendedName>
</protein>
<evidence type="ECO:0000313" key="3">
    <source>
        <dbReference type="Proteomes" id="UP000697710"/>
    </source>
</evidence>
<accession>A0A956M1E2</accession>
<feature type="chain" id="PRO_5038028467" description="PEP-CTERM sorting domain-containing protein" evidence="1">
    <location>
        <begin position="22"/>
        <end position="227"/>
    </location>
</feature>
<organism evidence="2 3">
    <name type="scientific">Eiseniibacteriota bacterium</name>
    <dbReference type="NCBI Taxonomy" id="2212470"/>
    <lineage>
        <taxon>Bacteria</taxon>
        <taxon>Candidatus Eiseniibacteriota</taxon>
    </lineage>
</organism>
<sequence length="227" mass="23581">MLRKVLASLVIALVVGSPALGASAHKDGTPTPTQAPGVPSAEGAGGYDWAYGTGGALDVVPTTGGSAAGWGEWFITTVYNDSGQDVTLTELGFPCSGPTTGTYGWIVWLGLGGLIPPAGQASTADYYGTFTPNDPDPNSFPPTVYSYVDVSGAGIVVPAGTYFCFGYDNTGTGGQIDFNGVETWAWYSGVWDPDVNYGRTALLQVKGIFGPTPVQESSWGKVKQLYK</sequence>
<evidence type="ECO:0000256" key="1">
    <source>
        <dbReference type="SAM" id="SignalP"/>
    </source>
</evidence>
<dbReference type="AlphaFoldDB" id="A0A956M1E2"/>